<evidence type="ECO:0000313" key="1">
    <source>
        <dbReference type="EMBL" id="KAH0435890.1"/>
    </source>
</evidence>
<reference evidence="1 2" key="1">
    <citation type="journal article" date="2021" name="Hortic Res">
        <title>Chromosome-scale assembly of the Dendrobium chrysotoxum genome enhances the understanding of orchid evolution.</title>
        <authorList>
            <person name="Zhang Y."/>
            <person name="Zhang G.Q."/>
            <person name="Zhang D."/>
            <person name="Liu X.D."/>
            <person name="Xu X.Y."/>
            <person name="Sun W.H."/>
            <person name="Yu X."/>
            <person name="Zhu X."/>
            <person name="Wang Z.W."/>
            <person name="Zhao X."/>
            <person name="Zhong W.Y."/>
            <person name="Chen H."/>
            <person name="Yin W.L."/>
            <person name="Huang T."/>
            <person name="Niu S.C."/>
            <person name="Liu Z.J."/>
        </authorList>
    </citation>
    <scope>NUCLEOTIDE SEQUENCE [LARGE SCALE GENOMIC DNA]</scope>
    <source>
        <strain evidence="1">Lindl</strain>
    </source>
</reference>
<dbReference type="AlphaFoldDB" id="A0AAV7FLU2"/>
<organism evidence="1 2">
    <name type="scientific">Dendrobium chrysotoxum</name>
    <name type="common">Orchid</name>
    <dbReference type="NCBI Taxonomy" id="161865"/>
    <lineage>
        <taxon>Eukaryota</taxon>
        <taxon>Viridiplantae</taxon>
        <taxon>Streptophyta</taxon>
        <taxon>Embryophyta</taxon>
        <taxon>Tracheophyta</taxon>
        <taxon>Spermatophyta</taxon>
        <taxon>Magnoliopsida</taxon>
        <taxon>Liliopsida</taxon>
        <taxon>Asparagales</taxon>
        <taxon>Orchidaceae</taxon>
        <taxon>Epidendroideae</taxon>
        <taxon>Malaxideae</taxon>
        <taxon>Dendrobiinae</taxon>
        <taxon>Dendrobium</taxon>
    </lineage>
</organism>
<name>A0AAV7FLU2_DENCH</name>
<proteinExistence type="predicted"/>
<sequence length="250" mass="28279">MDYCGVFIHRSYFVSNCFMKLTKWTPLFDISEESFPSRIFARILHGLGSIFGRSLRTNNATLIGFHSVYIGPEKFGYIQNVVMDKFPSFYDHYKPLGHFKKECVSLHSHLAKVPTITRKPVTTADMETVRLIPLVVTHPMVEHNMDVGNETVNIHNISTGNPMLPLVVGSYDVHWFEFNVPSGDVVDLPVLVPLGSIEPVLVLNSMDIFNKVPIVNILLSPISNDVAINLTLVYQKLDLHYNKTLVDYSN</sequence>
<accession>A0AAV7FLU2</accession>
<protein>
    <submittedName>
        <fullName evidence="1">Uncharacterized protein</fullName>
    </submittedName>
</protein>
<gene>
    <name evidence="1" type="ORF">IEQ34_026513</name>
</gene>
<dbReference type="Proteomes" id="UP000775213">
    <property type="component" value="Unassembled WGS sequence"/>
</dbReference>
<comment type="caution">
    <text evidence="1">The sequence shown here is derived from an EMBL/GenBank/DDBJ whole genome shotgun (WGS) entry which is preliminary data.</text>
</comment>
<evidence type="ECO:0000313" key="2">
    <source>
        <dbReference type="Proteomes" id="UP000775213"/>
    </source>
</evidence>
<keyword evidence="2" id="KW-1185">Reference proteome</keyword>
<dbReference type="EMBL" id="JAGFBR010000760">
    <property type="protein sequence ID" value="KAH0435890.1"/>
    <property type="molecule type" value="Genomic_DNA"/>
</dbReference>